<feature type="domain" description="NACHT" evidence="2">
    <location>
        <begin position="49"/>
        <end position="194"/>
    </location>
</feature>
<comment type="caution">
    <text evidence="3">The sequence shown here is derived from an EMBL/GenBank/DDBJ whole genome shotgun (WGS) entry which is preliminary data.</text>
</comment>
<evidence type="ECO:0000313" key="3">
    <source>
        <dbReference type="EMBL" id="KAJ3567565.1"/>
    </source>
</evidence>
<dbReference type="Gene3D" id="3.40.50.300">
    <property type="entry name" value="P-loop containing nucleotide triphosphate hydrolases"/>
    <property type="match status" value="2"/>
</dbReference>
<proteinExistence type="predicted"/>
<dbReference type="PANTHER" id="PTHR10039:SF14">
    <property type="entry name" value="NACHT DOMAIN-CONTAINING PROTEIN"/>
    <property type="match status" value="1"/>
</dbReference>
<dbReference type="Pfam" id="PF24883">
    <property type="entry name" value="NPHP3_N"/>
    <property type="match status" value="2"/>
</dbReference>
<keyword evidence="1" id="KW-0677">Repeat</keyword>
<evidence type="ECO:0000256" key="1">
    <source>
        <dbReference type="ARBA" id="ARBA00022737"/>
    </source>
</evidence>
<name>A0AAD5VRA2_9AGAR</name>
<sequence length="1423" mass="161349">MEKFTRCTLQGAEFDSSDRYPPPRCHPGTRQRTVDRIQRWFDDEDRTKRMLWLVGPAGVGKSAIMQTLAELKAEDSILATIFFSSPNGRDDPTKVVSTLAYRLAVQYPPYREFLRAKMNLDPKIIEKSIEAQFFALIIDPLVNKKIYKESDPVIILIDGLDECRGVAQQCLLLDLIISHSLPNIPIIWVVSSRPEVHITGHLSRTRCASVYEKEELLVNSTEACKDVERYIRAEFEKMSETYSISALFPHWPPENELLKLMAAAMGLFAYAATVVRFINDIIYGNPISRFELVLALIDSDQTPDDMEVSLHPMAQLDTLYRYIAAQVAPMNIPNVKKILAYLLFSGHWAVYQGMEVTCNWLDMQLHDVYSSLRQLHSVLEIPSDDDDGRIGFHHRSFKDFLLDPRRSNFALSTVQEEQHRCMVRALHFLSGVVRCESLSDNFEGCNPEVLTWLKYDGIRSDFYDFASIQLGLLYSLENLPLHDVANAISVMDPYCLEISSLGLIFDTSSKLAKELRKQSILAGNWFLFPQDSEKSGSAFVLSEGENGNLIMTKDRHFANHLHKLMVYLEYTKAQSPSMLLNVFIGNRLKGWVQCNADVPTEQLPKPITFFFRWDFSEVHIFLGSLAPQQLRSRHITDLDSPNGTQGIMSDFGSTRSMSSADIIRLVFVRTCYCGYYYTPTRDLIVAVIRAVVCYPPIADALSFHAANMQVNSVPGRLPAGSLNNCHGFILNLHNSVIGSVDGAADHQFMRELADQTIPGVEFDSSGRDPISRCHPGTRLEILERIRCWLRNQCRSKRVLWLVGPAGVGKSAIMQTLAERLAVEKTIVASIFFRQSLDSFHQSSRVILTLAYRIAVQHPPYRKFLCAKMAADSKLVEKSIIALFSALIVYPFAKLKIYKGSNPLVLIIDGLEQYRGAPEQCLLLGLIIYFSTSFPDAPLLWVIASRAETHLNAYLSRLRPALGHDREQVSLDSTESFQDVERFLRAKLQEIRETNNVIQSLYPHWPSEQDIMKLLLTSSGFFAYAAVVISFIGDPMQGDPISRLQLVLEPAGAPTTPFSTATSAIHPMAKLYALYRHIATQVSCDVLPHTIEILSWLMYTSRDGLYDFAFMCNWIGIPPLVAYGALRHMNSVLRVPQPRNARSESITFFHKSFSDFLLDPQLSILSLDTIASEASRELQRAVRVLCSIPRIEDITIDFAPHQRIRLPWPYDPASEEDILNEAQHDIYAFASARLDYFLIHGGCKLPLAELVHALAIADMGSRGQDIESEISREMKKVGLLFDFPGRSLKLEDHDARMHRDNLPEHTHIRETRIVRTISPTMIRHSSLTNKESQTGNASACIRKANVVEKQSLYYSLKRLESEGSDDTCTVFIGQQPHGWVHYVIRISTETPEWERLEYYFLYNFKSEVRDTLEEARLSGMALFV</sequence>
<dbReference type="InterPro" id="IPR007111">
    <property type="entry name" value="NACHT_NTPase"/>
</dbReference>
<evidence type="ECO:0000313" key="4">
    <source>
        <dbReference type="Proteomes" id="UP001213000"/>
    </source>
</evidence>
<protein>
    <recommendedName>
        <fullName evidence="2">NACHT domain-containing protein</fullName>
    </recommendedName>
</protein>
<dbReference type="InterPro" id="IPR056884">
    <property type="entry name" value="NPHP3-like_N"/>
</dbReference>
<accession>A0AAD5VRA2</accession>
<dbReference type="InterPro" id="IPR027417">
    <property type="entry name" value="P-loop_NTPase"/>
</dbReference>
<organism evidence="3 4">
    <name type="scientific">Leucocoprinus birnbaumii</name>
    <dbReference type="NCBI Taxonomy" id="56174"/>
    <lineage>
        <taxon>Eukaryota</taxon>
        <taxon>Fungi</taxon>
        <taxon>Dikarya</taxon>
        <taxon>Basidiomycota</taxon>
        <taxon>Agaricomycotina</taxon>
        <taxon>Agaricomycetes</taxon>
        <taxon>Agaricomycetidae</taxon>
        <taxon>Agaricales</taxon>
        <taxon>Agaricineae</taxon>
        <taxon>Agaricaceae</taxon>
        <taxon>Leucocoprinus</taxon>
    </lineage>
</organism>
<gene>
    <name evidence="3" type="ORF">NP233_g6288</name>
</gene>
<dbReference type="PROSITE" id="PS50837">
    <property type="entry name" value="NACHT"/>
    <property type="match status" value="1"/>
</dbReference>
<dbReference type="Proteomes" id="UP001213000">
    <property type="component" value="Unassembled WGS sequence"/>
</dbReference>
<dbReference type="PANTHER" id="PTHR10039">
    <property type="entry name" value="AMELOGENIN"/>
    <property type="match status" value="1"/>
</dbReference>
<keyword evidence="4" id="KW-1185">Reference proteome</keyword>
<reference evidence="3" key="1">
    <citation type="submission" date="2022-07" db="EMBL/GenBank/DDBJ databases">
        <title>Genome Sequence of Leucocoprinus birnbaumii.</title>
        <authorList>
            <person name="Buettner E."/>
        </authorList>
    </citation>
    <scope>NUCLEOTIDE SEQUENCE</scope>
    <source>
        <strain evidence="3">VT141</strain>
    </source>
</reference>
<dbReference type="EMBL" id="JANIEX010000404">
    <property type="protein sequence ID" value="KAJ3567565.1"/>
    <property type="molecule type" value="Genomic_DNA"/>
</dbReference>
<evidence type="ECO:0000259" key="2">
    <source>
        <dbReference type="PROSITE" id="PS50837"/>
    </source>
</evidence>
<dbReference type="SUPFAM" id="SSF52540">
    <property type="entry name" value="P-loop containing nucleoside triphosphate hydrolases"/>
    <property type="match status" value="2"/>
</dbReference>